<gene>
    <name evidence="2" type="ORF">tant81_gp059</name>
</gene>
<reference evidence="2 3" key="1">
    <citation type="journal article" date="2020" name="Viruses">
        <title>Diversity and Host Interactions Among Virulent and Temperate Baltic Sea Flavobacterium Phages.</title>
        <authorList>
            <person name="Nilsson E."/>
            <person name="Bayfield O.W."/>
            <person name="Lundin D."/>
            <person name="Antson A.A."/>
            <person name="Holmfeldt K."/>
        </authorList>
    </citation>
    <scope>NUCLEOTIDE SEQUENCE [LARGE SCALE GENOMIC DNA]</scope>
</reference>
<keyword evidence="1" id="KW-0812">Transmembrane</keyword>
<evidence type="ECO:0000313" key="3">
    <source>
        <dbReference type="Proteomes" id="UP000464671"/>
    </source>
</evidence>
<keyword evidence="3" id="KW-1185">Reference proteome</keyword>
<keyword evidence="1" id="KW-1133">Transmembrane helix</keyword>
<keyword evidence="1" id="KW-0472">Membrane</keyword>
<feature type="transmembrane region" description="Helical" evidence="1">
    <location>
        <begin position="116"/>
        <end position="137"/>
    </location>
</feature>
<organism evidence="2 3">
    <name type="scientific">Flavobacterium phage vB_FspS_tant8-1</name>
    <dbReference type="NCBI Taxonomy" id="2686278"/>
    <lineage>
        <taxon>Viruses</taxon>
        <taxon>Duplodnaviria</taxon>
        <taxon>Heunggongvirae</taxon>
        <taxon>Uroviricota</taxon>
        <taxon>Caudoviricetes</taxon>
        <taxon>Tantvirus</taxon>
        <taxon>Tantvirus tant</taxon>
    </lineage>
</organism>
<accession>A0A6B9LGZ0</accession>
<feature type="transmembrane region" description="Helical" evidence="1">
    <location>
        <begin position="84"/>
        <end position="104"/>
    </location>
</feature>
<evidence type="ECO:0000256" key="1">
    <source>
        <dbReference type="SAM" id="Phobius"/>
    </source>
</evidence>
<protein>
    <submittedName>
        <fullName evidence="2">Uncharacterized protein</fullName>
    </submittedName>
</protein>
<feature type="transmembrane region" description="Helical" evidence="1">
    <location>
        <begin position="12"/>
        <end position="32"/>
    </location>
</feature>
<name>A0A6B9LGZ0_9CAUD</name>
<sequence length="178" mass="20831">MKHVFQSFLHHKDLYIISISIGGIISAFINFISTMHEILFLGITLSMWLIAFFINVIDIHTGIKADTARRKKDGEKFMFKSGKGWRAFEKILIFTLIIWFLWSLEKEIIRLESYDFLLTIILAIKFILFIYVILIELQSIGENEFDRFGKKSKPFILLDKIIEIVNEGILNKIKSIIN</sequence>
<proteinExistence type="predicted"/>
<evidence type="ECO:0000313" key="2">
    <source>
        <dbReference type="EMBL" id="QHB40990.1"/>
    </source>
</evidence>
<dbReference type="EMBL" id="MN812239">
    <property type="protein sequence ID" value="QHB40990.1"/>
    <property type="molecule type" value="Genomic_DNA"/>
</dbReference>
<dbReference type="Proteomes" id="UP000464671">
    <property type="component" value="Segment"/>
</dbReference>
<feature type="transmembrane region" description="Helical" evidence="1">
    <location>
        <begin position="38"/>
        <end position="63"/>
    </location>
</feature>